<dbReference type="RefSeq" id="YP_009424486.1">
    <property type="nucleotide sequence ID" value="NC_035825.1"/>
</dbReference>
<dbReference type="GeneID" id="33942369"/>
<organism evidence="1">
    <name type="scientific">Opegrapha vulgata</name>
    <dbReference type="NCBI Taxonomy" id="543791"/>
    <lineage>
        <taxon>Eukaryota</taxon>
        <taxon>Fungi</taxon>
        <taxon>Dikarya</taxon>
        <taxon>Ascomycota</taxon>
        <taxon>Pezizomycotina</taxon>
        <taxon>Arthoniomycetes</taxon>
        <taxon>Arthoniales</taxon>
        <taxon>Opegraphaceae</taxon>
        <taxon>Opegrapha</taxon>
    </lineage>
</organism>
<dbReference type="AlphaFoldDB" id="A0A286QSI6"/>
<evidence type="ECO:0000313" key="1">
    <source>
        <dbReference type="EMBL" id="ASB29430.1"/>
    </source>
</evidence>
<dbReference type="EMBL" id="KY315997">
    <property type="protein sequence ID" value="ASB29430.1"/>
    <property type="molecule type" value="Genomic_DNA"/>
</dbReference>
<protein>
    <submittedName>
        <fullName evidence="1">Uncharacterized protein</fullName>
    </submittedName>
</protein>
<accession>A0A286QSI6</accession>
<gene>
    <name evidence="1" type="primary">ORF2</name>
</gene>
<sequence length="194" mass="22497">MLPQLNKNKPHGFVSSYKLSHIDFTAWLDIITWKNNFAVCYLAKGIIDNIFTGCGCALGMTTVFTTIVETSRSTMQQTSELNTLIQELERQLSQLDNYIQMFNNFEMNNAFNVVFEDGQIGIDTGTEVSDTVAQTWTERVNVFNNVIHARCHSIEDMLNDIFDIESSIDDTDYEFRFSYFLEKYLNVTSRYRHF</sequence>
<proteinExistence type="predicted"/>
<name>A0A286QSI6_9PEZI</name>
<geneLocation type="mitochondrion" evidence="1"/>
<reference evidence="1" key="1">
    <citation type="submission" date="2016-12" db="EMBL/GenBank/DDBJ databases">
        <title>The complete mitochondrial genome of the lichenized fungus Opegrapha vulgata.</title>
        <authorList>
            <person name="Huckels G."/>
            <person name="Keepers K.G."/>
            <person name="Pogoda C.S."/>
            <person name="Tripp E.A."/>
            <person name="Lendemer J.C."/>
            <person name="Kane N.C."/>
        </authorList>
    </citation>
    <scope>NUCLEOTIDE SEQUENCE</scope>
</reference>
<keyword evidence="1" id="KW-0496">Mitochondrion</keyword>